<dbReference type="AlphaFoldDB" id="A0A8H7CGV8"/>
<dbReference type="InterPro" id="IPR011042">
    <property type="entry name" value="6-blade_b-propeller_TolB-like"/>
</dbReference>
<gene>
    <name evidence="2" type="ORF">MSAN_02273300</name>
</gene>
<feature type="chain" id="PRO_5034634941" description="SMP-30/Gluconolactonase/LRE-like region domain-containing protein" evidence="1">
    <location>
        <begin position="20"/>
        <end position="321"/>
    </location>
</feature>
<reference evidence="2" key="1">
    <citation type="submission" date="2020-05" db="EMBL/GenBank/DDBJ databases">
        <title>Mycena genomes resolve the evolution of fungal bioluminescence.</title>
        <authorList>
            <person name="Tsai I.J."/>
        </authorList>
    </citation>
    <scope>NUCLEOTIDE SEQUENCE</scope>
    <source>
        <strain evidence="2">160909Yilan</strain>
    </source>
</reference>
<evidence type="ECO:0000313" key="2">
    <source>
        <dbReference type="EMBL" id="KAF7337209.1"/>
    </source>
</evidence>
<evidence type="ECO:0000256" key="1">
    <source>
        <dbReference type="SAM" id="SignalP"/>
    </source>
</evidence>
<dbReference type="InterPro" id="IPR052998">
    <property type="entry name" value="Hetero-Diels-Alderase-like"/>
</dbReference>
<dbReference type="PANTHER" id="PTHR42060">
    <property type="entry name" value="NHL REPEAT-CONTAINING PROTEIN-RELATED"/>
    <property type="match status" value="1"/>
</dbReference>
<name>A0A8H7CGV8_9AGAR</name>
<dbReference type="Proteomes" id="UP000623467">
    <property type="component" value="Unassembled WGS sequence"/>
</dbReference>
<dbReference type="Gene3D" id="2.120.10.30">
    <property type="entry name" value="TolB, C-terminal domain"/>
    <property type="match status" value="1"/>
</dbReference>
<keyword evidence="1" id="KW-0732">Signal</keyword>
<accession>A0A8H7CGV8</accession>
<dbReference type="PANTHER" id="PTHR42060:SF1">
    <property type="entry name" value="NHL REPEAT-CONTAINING PROTEIN"/>
    <property type="match status" value="1"/>
</dbReference>
<dbReference type="OrthoDB" id="2896642at2759"/>
<protein>
    <recommendedName>
        <fullName evidence="4">SMP-30/Gluconolactonase/LRE-like region domain-containing protein</fullName>
    </recommendedName>
</protein>
<evidence type="ECO:0008006" key="4">
    <source>
        <dbReference type="Google" id="ProtNLM"/>
    </source>
</evidence>
<comment type="caution">
    <text evidence="2">The sequence shown here is derived from an EMBL/GenBank/DDBJ whole genome shotgun (WGS) entry which is preliminary data.</text>
</comment>
<evidence type="ECO:0000313" key="3">
    <source>
        <dbReference type="Proteomes" id="UP000623467"/>
    </source>
</evidence>
<organism evidence="2 3">
    <name type="scientific">Mycena sanguinolenta</name>
    <dbReference type="NCBI Taxonomy" id="230812"/>
    <lineage>
        <taxon>Eukaryota</taxon>
        <taxon>Fungi</taxon>
        <taxon>Dikarya</taxon>
        <taxon>Basidiomycota</taxon>
        <taxon>Agaricomycotina</taxon>
        <taxon>Agaricomycetes</taxon>
        <taxon>Agaricomycetidae</taxon>
        <taxon>Agaricales</taxon>
        <taxon>Marasmiineae</taxon>
        <taxon>Mycenaceae</taxon>
        <taxon>Mycena</taxon>
    </lineage>
</organism>
<proteinExistence type="predicted"/>
<feature type="signal peptide" evidence="1">
    <location>
        <begin position="1"/>
        <end position="19"/>
    </location>
</feature>
<dbReference type="EMBL" id="JACAZH010000035">
    <property type="protein sequence ID" value="KAF7337209.1"/>
    <property type="molecule type" value="Genomic_DNA"/>
</dbReference>
<sequence>MVRATDFLLLLSLTGCVVATFPTHVIYQSPTPIILENIAVRPSSKLLVTSIQSPTLFTLDPGAANATLDEVYTFPNSSGLTGIVEYKPDVYAVVTSIFNVTAAAAIRGSVVIWSIDLTSGSPVARPAARIPESTLTNGLASFPGHPDLVLASESYLGVVYEVNMRTGAVHVKIRGPALAPGPPAPPAIPIGINGLHVGLDGLLYFTNSLQGTFARVPLSGGAVKVLGDLGSFTHTDLYDDFAFDNKGRAWVATHPGALQLFIPLANGTWVQRTAVGDLAGSTVLNVPTAVAFGRGGALEKRTLYVTTAVGQIVAVDTGAKA</sequence>
<keyword evidence="3" id="KW-1185">Reference proteome</keyword>
<dbReference type="SUPFAM" id="SSF63829">
    <property type="entry name" value="Calcium-dependent phosphotriesterase"/>
    <property type="match status" value="1"/>
</dbReference>